<dbReference type="InterPro" id="IPR014757">
    <property type="entry name" value="Tscrpt_reg_IclR_C"/>
</dbReference>
<evidence type="ECO:0000259" key="5">
    <source>
        <dbReference type="PROSITE" id="PS51078"/>
    </source>
</evidence>
<dbReference type="PROSITE" id="PS51078">
    <property type="entry name" value="ICLR_ED"/>
    <property type="match status" value="1"/>
</dbReference>
<dbReference type="GO" id="GO:0003677">
    <property type="term" value="F:DNA binding"/>
    <property type="evidence" value="ECO:0007669"/>
    <property type="project" value="UniProtKB-KW"/>
</dbReference>
<evidence type="ECO:0000256" key="1">
    <source>
        <dbReference type="ARBA" id="ARBA00023015"/>
    </source>
</evidence>
<accession>A0A6S7D3B0</accession>
<dbReference type="PROSITE" id="PS51077">
    <property type="entry name" value="HTH_ICLR"/>
    <property type="match status" value="1"/>
</dbReference>
<dbReference type="PANTHER" id="PTHR30136">
    <property type="entry name" value="HELIX-TURN-HELIX TRANSCRIPTIONAL REGULATOR, ICLR FAMILY"/>
    <property type="match status" value="1"/>
</dbReference>
<dbReference type="Pfam" id="PF01614">
    <property type="entry name" value="IclR_C"/>
    <property type="match status" value="1"/>
</dbReference>
<evidence type="ECO:0000256" key="2">
    <source>
        <dbReference type="ARBA" id="ARBA00023125"/>
    </source>
</evidence>
<protein>
    <submittedName>
        <fullName evidence="6">HTH-type transcriptional regulator KipR</fullName>
    </submittedName>
</protein>
<dbReference type="Pfam" id="PF09339">
    <property type="entry name" value="HTH_IclR"/>
    <property type="match status" value="1"/>
</dbReference>
<gene>
    <name evidence="6" type="primary">kipR_2</name>
    <name evidence="6" type="ORF">LMG26858_02743</name>
</gene>
<dbReference type="InterPro" id="IPR036390">
    <property type="entry name" value="WH_DNA-bd_sf"/>
</dbReference>
<sequence length="260" mass="28400">MIGAQSLERAVLILRIVSHHNRAGARLTDITTATALAQPTVHRILAGLMNEGLVAQDRDSKRYFLGQVIAEFGLTAAARYDTSDLFRASVSRLAAESEDTVFASRRSGLDMVCVDRRSGTHPSQAFVLDVGVRRPLGVGGSSLALLSALPLAEAREILDANARTIALFEQAPDERYYEELAQFTRQGYAQRDIRGIDVRTVAVPILDGEGTPFAAFSLSTFHARMPPERIPAIVAMLRREAAWVQKRLQAEQEMALEAAG</sequence>
<dbReference type="Gene3D" id="1.10.10.10">
    <property type="entry name" value="Winged helix-like DNA-binding domain superfamily/Winged helix DNA-binding domain"/>
    <property type="match status" value="1"/>
</dbReference>
<dbReference type="SUPFAM" id="SSF55781">
    <property type="entry name" value="GAF domain-like"/>
    <property type="match status" value="1"/>
</dbReference>
<keyword evidence="1" id="KW-0805">Transcription regulation</keyword>
<dbReference type="GO" id="GO:0003700">
    <property type="term" value="F:DNA-binding transcription factor activity"/>
    <property type="evidence" value="ECO:0007669"/>
    <property type="project" value="TreeGrafter"/>
</dbReference>
<dbReference type="InterPro" id="IPR005471">
    <property type="entry name" value="Tscrpt_reg_IclR_N"/>
</dbReference>
<dbReference type="RefSeq" id="WP_175207588.1">
    <property type="nucleotide sequence ID" value="NZ_CADILG010000018.1"/>
</dbReference>
<reference evidence="6 7" key="1">
    <citation type="submission" date="2020-04" db="EMBL/GenBank/DDBJ databases">
        <authorList>
            <person name="De Canck E."/>
        </authorList>
    </citation>
    <scope>NUCLEOTIDE SEQUENCE [LARGE SCALE GENOMIC DNA]</scope>
    <source>
        <strain evidence="6 7">LMG 26858</strain>
    </source>
</reference>
<evidence type="ECO:0000313" key="6">
    <source>
        <dbReference type="EMBL" id="CAB3871331.1"/>
    </source>
</evidence>
<evidence type="ECO:0000259" key="4">
    <source>
        <dbReference type="PROSITE" id="PS51077"/>
    </source>
</evidence>
<organism evidence="6 7">
    <name type="scientific">Achromobacter anxifer</name>
    <dbReference type="NCBI Taxonomy" id="1287737"/>
    <lineage>
        <taxon>Bacteria</taxon>
        <taxon>Pseudomonadati</taxon>
        <taxon>Pseudomonadota</taxon>
        <taxon>Betaproteobacteria</taxon>
        <taxon>Burkholderiales</taxon>
        <taxon>Alcaligenaceae</taxon>
        <taxon>Achromobacter</taxon>
    </lineage>
</organism>
<evidence type="ECO:0000256" key="3">
    <source>
        <dbReference type="ARBA" id="ARBA00023163"/>
    </source>
</evidence>
<keyword evidence="3" id="KW-0804">Transcription</keyword>
<keyword evidence="7" id="KW-1185">Reference proteome</keyword>
<dbReference type="InterPro" id="IPR029016">
    <property type="entry name" value="GAF-like_dom_sf"/>
</dbReference>
<feature type="domain" description="IclR-ED" evidence="5">
    <location>
        <begin position="68"/>
        <end position="250"/>
    </location>
</feature>
<dbReference type="SMART" id="SM00346">
    <property type="entry name" value="HTH_ICLR"/>
    <property type="match status" value="1"/>
</dbReference>
<dbReference type="Proteomes" id="UP000494117">
    <property type="component" value="Unassembled WGS sequence"/>
</dbReference>
<feature type="domain" description="HTH iclR-type" evidence="4">
    <location>
        <begin position="4"/>
        <end position="67"/>
    </location>
</feature>
<name>A0A6S7D3B0_9BURK</name>
<dbReference type="AlphaFoldDB" id="A0A6S7D3B0"/>
<dbReference type="EMBL" id="CADILG010000018">
    <property type="protein sequence ID" value="CAB3871331.1"/>
    <property type="molecule type" value="Genomic_DNA"/>
</dbReference>
<keyword evidence="2" id="KW-0238">DNA-binding</keyword>
<dbReference type="InterPro" id="IPR050707">
    <property type="entry name" value="HTH_MetabolicPath_Reg"/>
</dbReference>
<proteinExistence type="predicted"/>
<dbReference type="Gene3D" id="3.30.450.40">
    <property type="match status" value="1"/>
</dbReference>
<dbReference type="InterPro" id="IPR036388">
    <property type="entry name" value="WH-like_DNA-bd_sf"/>
</dbReference>
<dbReference type="GO" id="GO:0045892">
    <property type="term" value="P:negative regulation of DNA-templated transcription"/>
    <property type="evidence" value="ECO:0007669"/>
    <property type="project" value="TreeGrafter"/>
</dbReference>
<dbReference type="SUPFAM" id="SSF46785">
    <property type="entry name" value="Winged helix' DNA-binding domain"/>
    <property type="match status" value="1"/>
</dbReference>
<evidence type="ECO:0000313" key="7">
    <source>
        <dbReference type="Proteomes" id="UP000494117"/>
    </source>
</evidence>
<dbReference type="PANTHER" id="PTHR30136:SF39">
    <property type="entry name" value="TRANSCRIPTIONAL REGULATORY PROTEIN"/>
    <property type="match status" value="1"/>
</dbReference>